<gene>
    <name evidence="1" type="ORF">M9H77_15460</name>
</gene>
<evidence type="ECO:0000313" key="2">
    <source>
        <dbReference type="Proteomes" id="UP001060085"/>
    </source>
</evidence>
<sequence length="202" mass="22510">MGNISYMKFKGSKNLRLRLLLSTLLSTPILIEDIYELMLHGLVYAPSRYPSSVSLKKFAMIASLRSRKLAISTKLKYKPGIVMGKKYLVHDCGVNCSIGYFLEPLIVLGLFGKKSLAIRLRRISNDSEDPSVGTFRSTTLHILKPLPAGGGGGDVLLSLPIVQDRLKRKILQAITWTDEGMVKRIRGVYFLNSSFCFSLKTP</sequence>
<comment type="caution">
    <text evidence="1">The sequence shown here is derived from an EMBL/GenBank/DDBJ whole genome shotgun (WGS) entry which is preliminary data.</text>
</comment>
<accession>A0ACC0AX65</accession>
<proteinExistence type="predicted"/>
<keyword evidence="2" id="KW-1185">Reference proteome</keyword>
<reference evidence="2" key="1">
    <citation type="journal article" date="2023" name="Nat. Plants">
        <title>Single-cell RNA sequencing provides a high-resolution roadmap for understanding the multicellular compartmentation of specialized metabolism.</title>
        <authorList>
            <person name="Sun S."/>
            <person name="Shen X."/>
            <person name="Li Y."/>
            <person name="Li Y."/>
            <person name="Wang S."/>
            <person name="Li R."/>
            <person name="Zhang H."/>
            <person name="Shen G."/>
            <person name="Guo B."/>
            <person name="Wei J."/>
            <person name="Xu J."/>
            <person name="St-Pierre B."/>
            <person name="Chen S."/>
            <person name="Sun C."/>
        </authorList>
    </citation>
    <scope>NUCLEOTIDE SEQUENCE [LARGE SCALE GENOMIC DNA]</scope>
</reference>
<organism evidence="1 2">
    <name type="scientific">Catharanthus roseus</name>
    <name type="common">Madagascar periwinkle</name>
    <name type="synonym">Vinca rosea</name>
    <dbReference type="NCBI Taxonomy" id="4058"/>
    <lineage>
        <taxon>Eukaryota</taxon>
        <taxon>Viridiplantae</taxon>
        <taxon>Streptophyta</taxon>
        <taxon>Embryophyta</taxon>
        <taxon>Tracheophyta</taxon>
        <taxon>Spermatophyta</taxon>
        <taxon>Magnoliopsida</taxon>
        <taxon>eudicotyledons</taxon>
        <taxon>Gunneridae</taxon>
        <taxon>Pentapetalae</taxon>
        <taxon>asterids</taxon>
        <taxon>lamiids</taxon>
        <taxon>Gentianales</taxon>
        <taxon>Apocynaceae</taxon>
        <taxon>Rauvolfioideae</taxon>
        <taxon>Vinceae</taxon>
        <taxon>Catharanthinae</taxon>
        <taxon>Catharanthus</taxon>
    </lineage>
</organism>
<protein>
    <submittedName>
        <fullName evidence="1">Uncharacterized protein</fullName>
    </submittedName>
</protein>
<dbReference type="EMBL" id="CM044704">
    <property type="protein sequence ID" value="KAI5665607.1"/>
    <property type="molecule type" value="Genomic_DNA"/>
</dbReference>
<dbReference type="Proteomes" id="UP001060085">
    <property type="component" value="Linkage Group LG04"/>
</dbReference>
<evidence type="ECO:0000313" key="1">
    <source>
        <dbReference type="EMBL" id="KAI5665607.1"/>
    </source>
</evidence>
<name>A0ACC0AX65_CATRO</name>